<evidence type="ECO:0000313" key="1">
    <source>
        <dbReference type="EMBL" id="MBQ0829463.1"/>
    </source>
</evidence>
<comment type="caution">
    <text evidence="1">The sequence shown here is derived from an EMBL/GenBank/DDBJ whole genome shotgun (WGS) entry which is preliminary data.</text>
</comment>
<protein>
    <recommendedName>
        <fullName evidence="3">C2H2-type domain-containing protein</fullName>
    </recommendedName>
</protein>
<reference evidence="1" key="1">
    <citation type="submission" date="2021-04" db="EMBL/GenBank/DDBJ databases">
        <title>Genome seq and assembly of Streptomyces sp. RG38.</title>
        <authorList>
            <person name="Chhetri G."/>
        </authorList>
    </citation>
    <scope>NUCLEOTIDE SEQUENCE</scope>
    <source>
        <strain evidence="1">RG38</strain>
    </source>
</reference>
<proteinExistence type="predicted"/>
<organism evidence="1 2">
    <name type="scientific">Streptomyces tagetis</name>
    <dbReference type="NCBI Taxonomy" id="2820809"/>
    <lineage>
        <taxon>Bacteria</taxon>
        <taxon>Bacillati</taxon>
        <taxon>Actinomycetota</taxon>
        <taxon>Actinomycetes</taxon>
        <taxon>Kitasatosporales</taxon>
        <taxon>Streptomycetaceae</taxon>
        <taxon>Streptomyces</taxon>
    </lineage>
</organism>
<dbReference type="AlphaFoldDB" id="A0A940XTR3"/>
<sequence length="143" mass="15164">MTAGTGRSDGTGRPGARAGTTAVVRESYSFVCMRCGNGWEQSYDIEHHRAADDRVLVFWVADGHVVPSPLSRPTCSVCGGHVVRIMRPGRVASVRGAGPTAHRVPPAGPLQVPRVPGTTAAGVHRAHHLLRLLQALHLARRAG</sequence>
<dbReference type="RefSeq" id="WP_210875073.1">
    <property type="nucleotide sequence ID" value="NZ_JAGPNL010000007.1"/>
</dbReference>
<keyword evidence="2" id="KW-1185">Reference proteome</keyword>
<accession>A0A940XTR3</accession>
<evidence type="ECO:0008006" key="3">
    <source>
        <dbReference type="Google" id="ProtNLM"/>
    </source>
</evidence>
<name>A0A940XTR3_9ACTN</name>
<gene>
    <name evidence="1" type="ORF">J5Y05_23665</name>
</gene>
<evidence type="ECO:0000313" key="2">
    <source>
        <dbReference type="Proteomes" id="UP000677875"/>
    </source>
</evidence>
<dbReference type="Proteomes" id="UP000677875">
    <property type="component" value="Unassembled WGS sequence"/>
</dbReference>
<dbReference type="EMBL" id="JAGPNL010000007">
    <property type="protein sequence ID" value="MBQ0829463.1"/>
    <property type="molecule type" value="Genomic_DNA"/>
</dbReference>